<proteinExistence type="inferred from homology"/>
<evidence type="ECO:0000256" key="1">
    <source>
        <dbReference type="ARBA" id="ARBA00005598"/>
    </source>
</evidence>
<comment type="similarity">
    <text evidence="1">Belongs to the NDRG family.</text>
</comment>
<evidence type="ECO:0000313" key="2">
    <source>
        <dbReference type="EMBL" id="KAG0567290.1"/>
    </source>
</evidence>
<dbReference type="SUPFAM" id="SSF53474">
    <property type="entry name" value="alpha/beta-Hydrolases"/>
    <property type="match status" value="1"/>
</dbReference>
<dbReference type="Gene3D" id="3.40.50.1820">
    <property type="entry name" value="alpha/beta hydrolase"/>
    <property type="match status" value="1"/>
</dbReference>
<dbReference type="InterPro" id="IPR004142">
    <property type="entry name" value="NDRG"/>
</dbReference>
<sequence>MEARRESVALDMDIAPWGGQEYLVPTSFGPISVTVCGDLDKPALVTYPDVGLNYLSCFEGLFSCSEASSVLFHNFCIYHIDPPGHEVGAPEIPSEQEVLTADDLADQVAEVLDYFGLDEVIGMGVTAGAYILSLFACKYTDRALGLILVSPLSQSTSWTEWLSNQAMINIIYFCGLTGFVKERLLQRYFSSEVRDSSESTIEGLDVLTTVRHHMDDRRSENVMRYMQAIHQRQDLTENLKNLRCRTLILVGDQSPFYHEALHMSDTMNRRYNALIEVEGCGSLVTEERPQSMIVPIELFLTGYAFYQPPLRSLTSSPRSPLSPLCMSAELLSPESLGLKLKPIKTRVSSPEPEL</sequence>
<dbReference type="Proteomes" id="UP000822688">
    <property type="component" value="Chromosome 7"/>
</dbReference>
<comment type="caution">
    <text evidence="2">The sequence shown here is derived from an EMBL/GenBank/DDBJ whole genome shotgun (WGS) entry which is preliminary data.</text>
</comment>
<reference evidence="2" key="1">
    <citation type="submission" date="2020-06" db="EMBL/GenBank/DDBJ databases">
        <title>WGS assembly of Ceratodon purpureus strain R40.</title>
        <authorList>
            <person name="Carey S.B."/>
            <person name="Jenkins J."/>
            <person name="Shu S."/>
            <person name="Lovell J.T."/>
            <person name="Sreedasyam A."/>
            <person name="Maumus F."/>
            <person name="Tiley G.P."/>
            <person name="Fernandez-Pozo N."/>
            <person name="Barry K."/>
            <person name="Chen C."/>
            <person name="Wang M."/>
            <person name="Lipzen A."/>
            <person name="Daum C."/>
            <person name="Saski C.A."/>
            <person name="Payton A.C."/>
            <person name="Mcbreen J.C."/>
            <person name="Conrad R.E."/>
            <person name="Kollar L.M."/>
            <person name="Olsson S."/>
            <person name="Huttunen S."/>
            <person name="Landis J.B."/>
            <person name="Wickett N.J."/>
            <person name="Johnson M.G."/>
            <person name="Rensing S.A."/>
            <person name="Grimwood J."/>
            <person name="Schmutz J."/>
            <person name="Mcdaniel S.F."/>
        </authorList>
    </citation>
    <scope>NUCLEOTIDE SEQUENCE</scope>
    <source>
        <strain evidence="2">R40</strain>
    </source>
</reference>
<gene>
    <name evidence="2" type="ORF">KC19_7G124100</name>
</gene>
<dbReference type="Pfam" id="PF03096">
    <property type="entry name" value="Ndr"/>
    <property type="match status" value="1"/>
</dbReference>
<name>A0A8T0H7S1_CERPU</name>
<dbReference type="AlphaFoldDB" id="A0A8T0H7S1"/>
<accession>A0A8T0H7S1</accession>
<organism evidence="2 3">
    <name type="scientific">Ceratodon purpureus</name>
    <name type="common">Fire moss</name>
    <name type="synonym">Dicranum purpureum</name>
    <dbReference type="NCBI Taxonomy" id="3225"/>
    <lineage>
        <taxon>Eukaryota</taxon>
        <taxon>Viridiplantae</taxon>
        <taxon>Streptophyta</taxon>
        <taxon>Embryophyta</taxon>
        <taxon>Bryophyta</taxon>
        <taxon>Bryophytina</taxon>
        <taxon>Bryopsida</taxon>
        <taxon>Dicranidae</taxon>
        <taxon>Pseudoditrichales</taxon>
        <taxon>Ditrichaceae</taxon>
        <taxon>Ceratodon</taxon>
    </lineage>
</organism>
<dbReference type="OrthoDB" id="741027at2759"/>
<keyword evidence="3" id="KW-1185">Reference proteome</keyword>
<dbReference type="InterPro" id="IPR029058">
    <property type="entry name" value="AB_hydrolase_fold"/>
</dbReference>
<dbReference type="EMBL" id="CM026428">
    <property type="protein sequence ID" value="KAG0567290.1"/>
    <property type="molecule type" value="Genomic_DNA"/>
</dbReference>
<dbReference type="PANTHER" id="PTHR11034">
    <property type="entry name" value="N-MYC DOWNSTREAM REGULATED"/>
    <property type="match status" value="1"/>
</dbReference>
<evidence type="ECO:0000313" key="3">
    <source>
        <dbReference type="Proteomes" id="UP000822688"/>
    </source>
</evidence>
<protein>
    <submittedName>
        <fullName evidence="2">Uncharacterized protein</fullName>
    </submittedName>
</protein>